<dbReference type="EMBL" id="LLKB01000001">
    <property type="protein sequence ID" value="KQC86840.1"/>
    <property type="molecule type" value="Genomic_DNA"/>
</dbReference>
<dbReference type="InterPro" id="IPR020084">
    <property type="entry name" value="NUDIX_hydrolase_CS"/>
</dbReference>
<evidence type="ECO:0000313" key="4">
    <source>
        <dbReference type="EMBL" id="KQC86840.1"/>
    </source>
</evidence>
<evidence type="ECO:0000256" key="1">
    <source>
        <dbReference type="ARBA" id="ARBA00001946"/>
    </source>
</evidence>
<dbReference type="InterPro" id="IPR015797">
    <property type="entry name" value="NUDIX_hydrolase-like_dom_sf"/>
</dbReference>
<feature type="domain" description="Nudix hydrolase" evidence="3">
    <location>
        <begin position="13"/>
        <end position="148"/>
    </location>
</feature>
<dbReference type="SUPFAM" id="SSF55811">
    <property type="entry name" value="Nudix"/>
    <property type="match status" value="1"/>
</dbReference>
<dbReference type="AlphaFoldDB" id="A0AAW3JWF2"/>
<protein>
    <recommendedName>
        <fullName evidence="3">Nudix hydrolase domain-containing protein</fullName>
    </recommendedName>
</protein>
<name>A0AAW3JWF2_9FIRM</name>
<comment type="cofactor">
    <cofactor evidence="1">
        <name>Mg(2+)</name>
        <dbReference type="ChEBI" id="CHEBI:18420"/>
    </cofactor>
</comment>
<sequence length="166" mass="19185">MKYDCCFTKESNWFRYRTGGILLHDDKMLFVKCAVDDYYYMVGGGVHLGETSDACIEREVFEETGIHAEVQSIAVVSENFFKGFGGNIDGFDCHTIEFYYRMQIPDDDISLCKSVTDDGEKLVWLPIDEIRTSNIKPDFIKDNIEKILNERNIIHIIEEKGGYRLL</sequence>
<dbReference type="InterPro" id="IPR000086">
    <property type="entry name" value="NUDIX_hydrolase_dom"/>
</dbReference>
<reference evidence="4 5" key="1">
    <citation type="submission" date="2015-10" db="EMBL/GenBank/DDBJ databases">
        <title>Butyribacter intestini gen. nov., sp. nov., a butyric acid-producing bacterium of the family Lachnospiraceae isolated from the human faeces.</title>
        <authorList>
            <person name="Zou Y."/>
            <person name="Xue W."/>
            <person name="Luo G."/>
            <person name="Lv M."/>
        </authorList>
    </citation>
    <scope>NUCLEOTIDE SEQUENCE [LARGE SCALE GENOMIC DNA]</scope>
    <source>
        <strain evidence="4 5">TF01-11</strain>
    </source>
</reference>
<dbReference type="PANTHER" id="PTHR43046:SF14">
    <property type="entry name" value="MUTT_NUDIX FAMILY PROTEIN"/>
    <property type="match status" value="1"/>
</dbReference>
<keyword evidence="2" id="KW-0378">Hydrolase</keyword>
<accession>A0AAW3JWF2</accession>
<dbReference type="CDD" id="cd04688">
    <property type="entry name" value="NUDIX_Hydrolase"/>
    <property type="match status" value="1"/>
</dbReference>
<keyword evidence="5" id="KW-1185">Reference proteome</keyword>
<dbReference type="Gene3D" id="3.90.79.10">
    <property type="entry name" value="Nucleoside Triphosphate Pyrophosphohydrolase"/>
    <property type="match status" value="1"/>
</dbReference>
<dbReference type="Pfam" id="PF00293">
    <property type="entry name" value="NUDIX"/>
    <property type="match status" value="1"/>
</dbReference>
<dbReference type="PANTHER" id="PTHR43046">
    <property type="entry name" value="GDP-MANNOSE MANNOSYL HYDROLASE"/>
    <property type="match status" value="1"/>
</dbReference>
<gene>
    <name evidence="4" type="ORF">APZ18_06700</name>
</gene>
<proteinExistence type="predicted"/>
<dbReference type="GO" id="GO:0016787">
    <property type="term" value="F:hydrolase activity"/>
    <property type="evidence" value="ECO:0007669"/>
    <property type="project" value="UniProtKB-KW"/>
</dbReference>
<evidence type="ECO:0000259" key="3">
    <source>
        <dbReference type="PROSITE" id="PS51462"/>
    </source>
</evidence>
<dbReference type="PROSITE" id="PS00893">
    <property type="entry name" value="NUDIX_BOX"/>
    <property type="match status" value="1"/>
</dbReference>
<dbReference type="Proteomes" id="UP000050833">
    <property type="component" value="Unassembled WGS sequence"/>
</dbReference>
<dbReference type="PROSITE" id="PS51462">
    <property type="entry name" value="NUDIX"/>
    <property type="match status" value="1"/>
</dbReference>
<comment type="caution">
    <text evidence="4">The sequence shown here is derived from an EMBL/GenBank/DDBJ whole genome shotgun (WGS) entry which is preliminary data.</text>
</comment>
<organism evidence="4 5">
    <name type="scientific">Butyribacter intestini</name>
    <dbReference type="NCBI Taxonomy" id="1703332"/>
    <lineage>
        <taxon>Bacteria</taxon>
        <taxon>Bacillati</taxon>
        <taxon>Bacillota</taxon>
        <taxon>Clostridia</taxon>
        <taxon>Lachnospirales</taxon>
        <taxon>Lachnospiraceae</taxon>
        <taxon>Butyribacter</taxon>
    </lineage>
</organism>
<evidence type="ECO:0000256" key="2">
    <source>
        <dbReference type="ARBA" id="ARBA00022801"/>
    </source>
</evidence>
<evidence type="ECO:0000313" key="5">
    <source>
        <dbReference type="Proteomes" id="UP000050833"/>
    </source>
</evidence>
<dbReference type="RefSeq" id="WP_055942864.1">
    <property type="nucleotide sequence ID" value="NZ_LLKB01000001.1"/>
</dbReference>